<feature type="compositionally biased region" description="Low complexity" evidence="1">
    <location>
        <begin position="1240"/>
        <end position="1254"/>
    </location>
</feature>
<comment type="caution">
    <text evidence="2">The sequence shown here is derived from an EMBL/GenBank/DDBJ whole genome shotgun (WGS) entry which is preliminary data.</text>
</comment>
<feature type="compositionally biased region" description="Low complexity" evidence="1">
    <location>
        <begin position="655"/>
        <end position="667"/>
    </location>
</feature>
<feature type="region of interest" description="Disordered" evidence="1">
    <location>
        <begin position="252"/>
        <end position="283"/>
    </location>
</feature>
<feature type="compositionally biased region" description="Basic residues" evidence="1">
    <location>
        <begin position="781"/>
        <end position="799"/>
    </location>
</feature>
<feature type="compositionally biased region" description="Polar residues" evidence="1">
    <location>
        <begin position="481"/>
        <end position="491"/>
    </location>
</feature>
<feature type="compositionally biased region" description="Low complexity" evidence="1">
    <location>
        <begin position="1508"/>
        <end position="1531"/>
    </location>
</feature>
<evidence type="ECO:0000313" key="3">
    <source>
        <dbReference type="Proteomes" id="UP000241890"/>
    </source>
</evidence>
<proteinExistence type="predicted"/>
<feature type="region of interest" description="Disordered" evidence="1">
    <location>
        <begin position="599"/>
        <end position="682"/>
    </location>
</feature>
<organism evidence="2 3">
    <name type="scientific">Hondaea fermentalgiana</name>
    <dbReference type="NCBI Taxonomy" id="2315210"/>
    <lineage>
        <taxon>Eukaryota</taxon>
        <taxon>Sar</taxon>
        <taxon>Stramenopiles</taxon>
        <taxon>Bigyra</taxon>
        <taxon>Labyrinthulomycetes</taxon>
        <taxon>Thraustochytrida</taxon>
        <taxon>Thraustochytriidae</taxon>
        <taxon>Hondaea</taxon>
    </lineage>
</organism>
<feature type="compositionally biased region" description="Low complexity" evidence="1">
    <location>
        <begin position="144"/>
        <end position="163"/>
    </location>
</feature>
<feature type="region of interest" description="Disordered" evidence="1">
    <location>
        <begin position="1089"/>
        <end position="1163"/>
    </location>
</feature>
<accession>A0A2R5GBJ6</accession>
<reference evidence="2 3" key="1">
    <citation type="submission" date="2017-12" db="EMBL/GenBank/DDBJ databases">
        <title>Sequencing, de novo assembly and annotation of complete genome of a new Thraustochytrid species, strain FCC1311.</title>
        <authorList>
            <person name="Sedici K."/>
            <person name="Godart F."/>
            <person name="Aiese Cigliano R."/>
            <person name="Sanseverino W."/>
            <person name="Barakat M."/>
            <person name="Ortet P."/>
            <person name="Marechal E."/>
            <person name="Cagnac O."/>
            <person name="Amato A."/>
        </authorList>
    </citation>
    <scope>NUCLEOTIDE SEQUENCE [LARGE SCALE GENOMIC DNA]</scope>
</reference>
<feature type="region of interest" description="Disordered" evidence="1">
    <location>
        <begin position="1433"/>
        <end position="1459"/>
    </location>
</feature>
<feature type="compositionally biased region" description="Acidic residues" evidence="1">
    <location>
        <begin position="611"/>
        <end position="640"/>
    </location>
</feature>
<feature type="compositionally biased region" description="Polar residues" evidence="1">
    <location>
        <begin position="1532"/>
        <end position="1541"/>
    </location>
</feature>
<evidence type="ECO:0000313" key="2">
    <source>
        <dbReference type="EMBL" id="GBG27955.1"/>
    </source>
</evidence>
<feature type="compositionally biased region" description="Low complexity" evidence="1">
    <location>
        <begin position="1336"/>
        <end position="1350"/>
    </location>
</feature>
<evidence type="ECO:0000256" key="1">
    <source>
        <dbReference type="SAM" id="MobiDB-lite"/>
    </source>
</evidence>
<feature type="compositionally biased region" description="Acidic residues" evidence="1">
    <location>
        <begin position="394"/>
        <end position="422"/>
    </location>
</feature>
<feature type="region of interest" description="Disordered" evidence="1">
    <location>
        <begin position="705"/>
        <end position="806"/>
    </location>
</feature>
<sequence>MAGPAAIHPIGTRVRVTREKSQKRVGQLGDIITAPSQANSWYRIRFADGEDTRLRSTQFEVVEGADNAALGGSSDNNITANGVMAAGGEAAPGDTAAAPADSTSVPNAAPATSAAATPATGADAEHDDNGAAAPKMNEEGDEPQALSQNARSSSSSSASSNVSVLTGDAKNVLVVGRAVRIRELNAARSRVSHLVGQTGVIVATPMHPNTWFSVRMDDSGEVFKFQGPGMLPLSEDGKELEVAEDGQAAEDVGAGADADSVEGGGDTSAAVNRRRRRGSSRPLVDCKRPGMVASDKLLADTDPNVWVGAQVIIKSAQYEGEVAVVQRSGNGWVQLRRDEDGPDAEIEFARRATELVVPANSPLLDALLEEDATADNTKDGTTGGAASGNGSKQDDDDDEDGHDGDDDHDDDDEVDDEADSVEDQGASSRRKKKSRAAASKKDQASGGGGGGGGSSSSSSSSTSSNKSSTNVKPLRRKPSRRTASSGNQDSNGGLVGRKCVITYGSKLGTIGTILSGNGYWYIKTSEKRVRKKRDQFEILEEAVPVLGEIVKSERDAPRLLQAELVGQAAGDIKDASGLQVTHFTKSYFVLRRGGANGGKDDDFLNDAIGDNGDDDTGGGEDDDDGEEDDDDDDDEGDESDAQQGAGRPRRRRKTTTAIINTTASSAKKTSNPDGPFARQHDDVQFPNMPKAILRQFYVHVGQITAESEQRKSVDTSTTKRRRNAGAGASLSVRSSSEPGTRGRATARRTASSSNPALANNDDDAKSSVAGSTSGAAESSRRPARNVRRASNRSRTKIRGPSRIPLTEDPKINRLLQANKERQDAIHAWMTHDRERMFKYNQHRPDLKLWRDRICGDDDDAAGDKYVPPVVKIPHCNVCKLEMHSDNASCWNPACWASPIFQAGAVPLDHAKAIPVTRDETVSDYKFAVVQSPRKPGFIEVTEASFPFMYNVDVRDWSDAAREASNSAETNVVVSTEAKTERESPFPEIKRLSSEAQRRYVRAVNRATMKGWGRFVAGRKRNEEETIISPLETYHYRAVPITIGCRKRPLDEPRDQGLNGYFGKGWNDELARPYYESRKKRRKRELELKKVATGANNDDEDDEENEDNRDDDGDVAMGGTTRSRLSKKRQKSMSTGVKKDDHNDDDDDDDDDDESSGDEEWATDDLTGLDFRWRSWGYVESAPRKTDAHPTFDTAASIMSLGTGQINEKQLQSLKDGKKSILKEVDRKLAKKGGTAGKGGAKSQSAAAARKANARGGSGGRASPQTLSTQNGSLPGIEGLTPIVSNALLGGPGASTGSSPASVGGATKTASSGKSTAKRSRAKGKRRASSNSPSGGPVTNSSPAAVSPAANDTTARLQSIFQSVMGNRTPPNWQQDLQGSSQSVQGHGSGSGEFTPMQQLEQLQQLQQRLANATSPASGNASLGTSGIARLISENSASSSASESGSGRNGTNNTSNPTTTLFANLFNSNAARSTQASGAGSSSSGIPGDLLNALQNGQLAMNLLSNLQQNQSPQGHHPQQQQLPQQPSTTGQSAEGAQNGSNGHPPLPDWAGALHRDR</sequence>
<feature type="region of interest" description="Disordered" evidence="1">
    <location>
        <begin position="1224"/>
        <end position="1351"/>
    </location>
</feature>
<feature type="compositionally biased region" description="Polar residues" evidence="1">
    <location>
        <begin position="1410"/>
        <end position="1423"/>
    </location>
</feature>
<feature type="region of interest" description="Disordered" evidence="1">
    <location>
        <begin position="1404"/>
        <end position="1423"/>
    </location>
</feature>
<dbReference type="OrthoDB" id="191686at2759"/>
<feature type="compositionally biased region" description="Polar residues" evidence="1">
    <location>
        <begin position="1365"/>
        <end position="1376"/>
    </location>
</feature>
<dbReference type="InParanoid" id="A0A2R5GBJ6"/>
<feature type="compositionally biased region" description="Gly residues" evidence="1">
    <location>
        <begin position="445"/>
        <end position="454"/>
    </location>
</feature>
<feature type="region of interest" description="Disordered" evidence="1">
    <location>
        <begin position="374"/>
        <end position="495"/>
    </location>
</feature>
<feature type="compositionally biased region" description="Low complexity" evidence="1">
    <location>
        <begin position="1294"/>
        <end position="1306"/>
    </location>
</feature>
<feature type="region of interest" description="Disordered" evidence="1">
    <location>
        <begin position="1508"/>
        <end position="1557"/>
    </location>
</feature>
<feature type="region of interest" description="Disordered" evidence="1">
    <location>
        <begin position="1365"/>
        <end position="1393"/>
    </location>
</feature>
<dbReference type="EMBL" id="BEYU01000038">
    <property type="protein sequence ID" value="GBG27955.1"/>
    <property type="molecule type" value="Genomic_DNA"/>
</dbReference>
<feature type="compositionally biased region" description="Acidic residues" evidence="1">
    <location>
        <begin position="1142"/>
        <end position="1162"/>
    </location>
</feature>
<dbReference type="Proteomes" id="UP000241890">
    <property type="component" value="Unassembled WGS sequence"/>
</dbReference>
<feature type="region of interest" description="Disordered" evidence="1">
    <location>
        <begin position="90"/>
        <end position="163"/>
    </location>
</feature>
<feature type="compositionally biased region" description="Low complexity" evidence="1">
    <location>
        <begin position="90"/>
        <end position="122"/>
    </location>
</feature>
<feature type="compositionally biased region" description="Basic residues" evidence="1">
    <location>
        <begin position="1315"/>
        <end position="1327"/>
    </location>
</feature>
<gene>
    <name evidence="2" type="ORF">FCC1311_041782</name>
</gene>
<protein>
    <submittedName>
        <fullName evidence="2">Uncharacterized protein</fullName>
    </submittedName>
</protein>
<feature type="compositionally biased region" description="Low complexity" evidence="1">
    <location>
        <begin position="455"/>
        <end position="468"/>
    </location>
</feature>
<keyword evidence="3" id="KW-1185">Reference proteome</keyword>
<feature type="compositionally biased region" description="Low complexity" evidence="1">
    <location>
        <begin position="739"/>
        <end position="753"/>
    </location>
</feature>
<name>A0A2R5GBJ6_9STRA</name>
<feature type="compositionally biased region" description="Polar residues" evidence="1">
    <location>
        <begin position="1263"/>
        <end position="1272"/>
    </location>
</feature>
<feature type="compositionally biased region" description="Acidic residues" evidence="1">
    <location>
        <begin position="1096"/>
        <end position="1113"/>
    </location>
</feature>